<evidence type="ECO:0000313" key="3">
    <source>
        <dbReference type="Proteomes" id="UP000436047"/>
    </source>
</evidence>
<dbReference type="EMBL" id="VUMI01000034">
    <property type="protein sequence ID" value="MSS90226.1"/>
    <property type="molecule type" value="Genomic_DNA"/>
</dbReference>
<keyword evidence="1" id="KW-0472">Membrane</keyword>
<accession>A0A6N7W4R7</accession>
<dbReference type="Proteomes" id="UP000436047">
    <property type="component" value="Unassembled WGS sequence"/>
</dbReference>
<organism evidence="2 3">
    <name type="scientific">Eisenbergiella porci</name>
    <dbReference type="NCBI Taxonomy" id="2652274"/>
    <lineage>
        <taxon>Bacteria</taxon>
        <taxon>Bacillati</taxon>
        <taxon>Bacillota</taxon>
        <taxon>Clostridia</taxon>
        <taxon>Lachnospirales</taxon>
        <taxon>Lachnospiraceae</taxon>
        <taxon>Eisenbergiella</taxon>
    </lineage>
</organism>
<reference evidence="2 3" key="1">
    <citation type="submission" date="2019-08" db="EMBL/GenBank/DDBJ databases">
        <title>In-depth cultivation of the pig gut microbiome towards novel bacterial diversity and tailored functional studies.</title>
        <authorList>
            <person name="Wylensek D."/>
            <person name="Hitch T.C.A."/>
            <person name="Clavel T."/>
        </authorList>
    </citation>
    <scope>NUCLEOTIDE SEQUENCE [LARGE SCALE GENOMIC DNA]</scope>
    <source>
        <strain evidence="2 3">WCA-389-WT-23B</strain>
    </source>
</reference>
<feature type="transmembrane region" description="Helical" evidence="1">
    <location>
        <begin position="21"/>
        <end position="38"/>
    </location>
</feature>
<keyword evidence="3" id="KW-1185">Reference proteome</keyword>
<protein>
    <submittedName>
        <fullName evidence="2">Uncharacterized protein</fullName>
    </submittedName>
</protein>
<keyword evidence="1" id="KW-0812">Transmembrane</keyword>
<keyword evidence="1" id="KW-1133">Transmembrane helix</keyword>
<evidence type="ECO:0000256" key="1">
    <source>
        <dbReference type="SAM" id="Phobius"/>
    </source>
</evidence>
<name>A0A6N7W4R7_9FIRM</name>
<dbReference type="AlphaFoldDB" id="A0A6N7W4R7"/>
<sequence length="94" mass="10199">MIAGAIDILPMIKMKLDRHSIASAFVFYFILPFVILDIDLFGLAWWLKGGVTGLAMALPIIIMVAEEDKKSAPPMLIMSAVLGTLIGIAGHFLL</sequence>
<gene>
    <name evidence="2" type="ORF">FYJ45_18660</name>
</gene>
<evidence type="ECO:0000313" key="2">
    <source>
        <dbReference type="EMBL" id="MSS90226.1"/>
    </source>
</evidence>
<proteinExistence type="predicted"/>
<feature type="transmembrane region" description="Helical" evidence="1">
    <location>
        <begin position="44"/>
        <end position="64"/>
    </location>
</feature>
<comment type="caution">
    <text evidence="2">The sequence shown here is derived from an EMBL/GenBank/DDBJ whole genome shotgun (WGS) entry which is preliminary data.</text>
</comment>
<feature type="transmembrane region" description="Helical" evidence="1">
    <location>
        <begin position="76"/>
        <end position="93"/>
    </location>
</feature>